<reference evidence="1" key="2">
    <citation type="submission" date="2020-06" db="EMBL/GenBank/DDBJ databases">
        <title>Helianthus annuus Genome sequencing and assembly Release 2.</title>
        <authorList>
            <person name="Gouzy J."/>
            <person name="Langlade N."/>
            <person name="Munos S."/>
        </authorList>
    </citation>
    <scope>NUCLEOTIDE SEQUENCE</scope>
    <source>
        <tissue evidence="1">Leaves</tissue>
    </source>
</reference>
<protein>
    <submittedName>
        <fullName evidence="1">Uncharacterized protein</fullName>
    </submittedName>
</protein>
<gene>
    <name evidence="1" type="ORF">HanXRQr2_Chr14g0621451</name>
</gene>
<organism evidence="1 2">
    <name type="scientific">Helianthus annuus</name>
    <name type="common">Common sunflower</name>
    <dbReference type="NCBI Taxonomy" id="4232"/>
    <lineage>
        <taxon>Eukaryota</taxon>
        <taxon>Viridiplantae</taxon>
        <taxon>Streptophyta</taxon>
        <taxon>Embryophyta</taxon>
        <taxon>Tracheophyta</taxon>
        <taxon>Spermatophyta</taxon>
        <taxon>Magnoliopsida</taxon>
        <taxon>eudicotyledons</taxon>
        <taxon>Gunneridae</taxon>
        <taxon>Pentapetalae</taxon>
        <taxon>asterids</taxon>
        <taxon>campanulids</taxon>
        <taxon>Asterales</taxon>
        <taxon>Asteraceae</taxon>
        <taxon>Asteroideae</taxon>
        <taxon>Heliantheae alliance</taxon>
        <taxon>Heliantheae</taxon>
        <taxon>Helianthus</taxon>
    </lineage>
</organism>
<dbReference type="AlphaFoldDB" id="A0A9K3E5E0"/>
<keyword evidence="2" id="KW-1185">Reference proteome</keyword>
<name>A0A9K3E5E0_HELAN</name>
<evidence type="ECO:0000313" key="1">
    <source>
        <dbReference type="EMBL" id="KAF5767189.1"/>
    </source>
</evidence>
<reference evidence="1" key="1">
    <citation type="journal article" date="2017" name="Nature">
        <title>The sunflower genome provides insights into oil metabolism, flowering and Asterid evolution.</title>
        <authorList>
            <person name="Badouin H."/>
            <person name="Gouzy J."/>
            <person name="Grassa C.J."/>
            <person name="Murat F."/>
            <person name="Staton S.E."/>
            <person name="Cottret L."/>
            <person name="Lelandais-Briere C."/>
            <person name="Owens G.L."/>
            <person name="Carrere S."/>
            <person name="Mayjonade B."/>
            <person name="Legrand L."/>
            <person name="Gill N."/>
            <person name="Kane N.C."/>
            <person name="Bowers J.E."/>
            <person name="Hubner S."/>
            <person name="Bellec A."/>
            <person name="Berard A."/>
            <person name="Berges H."/>
            <person name="Blanchet N."/>
            <person name="Boniface M.C."/>
            <person name="Brunel D."/>
            <person name="Catrice O."/>
            <person name="Chaidir N."/>
            <person name="Claudel C."/>
            <person name="Donnadieu C."/>
            <person name="Faraut T."/>
            <person name="Fievet G."/>
            <person name="Helmstetter N."/>
            <person name="King M."/>
            <person name="Knapp S.J."/>
            <person name="Lai Z."/>
            <person name="Le Paslier M.C."/>
            <person name="Lippi Y."/>
            <person name="Lorenzon L."/>
            <person name="Mandel J.R."/>
            <person name="Marage G."/>
            <person name="Marchand G."/>
            <person name="Marquand E."/>
            <person name="Bret-Mestries E."/>
            <person name="Morien E."/>
            <person name="Nambeesan S."/>
            <person name="Nguyen T."/>
            <person name="Pegot-Espagnet P."/>
            <person name="Pouilly N."/>
            <person name="Raftis F."/>
            <person name="Sallet E."/>
            <person name="Schiex T."/>
            <person name="Thomas J."/>
            <person name="Vandecasteele C."/>
            <person name="Vares D."/>
            <person name="Vear F."/>
            <person name="Vautrin S."/>
            <person name="Crespi M."/>
            <person name="Mangin B."/>
            <person name="Burke J.M."/>
            <person name="Salse J."/>
            <person name="Munos S."/>
            <person name="Vincourt P."/>
            <person name="Rieseberg L.H."/>
            <person name="Langlade N.B."/>
        </authorList>
    </citation>
    <scope>NUCLEOTIDE SEQUENCE</scope>
    <source>
        <tissue evidence="1">Leaves</tissue>
    </source>
</reference>
<dbReference type="Gramene" id="mRNA:HanXRQr2_Chr14g0621451">
    <property type="protein sequence ID" value="mRNA:HanXRQr2_Chr14g0621451"/>
    <property type="gene ID" value="HanXRQr2_Chr14g0621451"/>
</dbReference>
<dbReference type="Proteomes" id="UP000215914">
    <property type="component" value="Unassembled WGS sequence"/>
</dbReference>
<proteinExistence type="predicted"/>
<accession>A0A9K3E5E0</accession>
<comment type="caution">
    <text evidence="1">The sequence shown here is derived from an EMBL/GenBank/DDBJ whole genome shotgun (WGS) entry which is preliminary data.</text>
</comment>
<dbReference type="EMBL" id="MNCJ02000329">
    <property type="protein sequence ID" value="KAF5767189.1"/>
    <property type="molecule type" value="Genomic_DNA"/>
</dbReference>
<sequence>MQYVSDIRFCELVLLNDVAYALDVNVERAEDVITHKRILQVAEDPVNRPAFEVILVQVHPTSDGNTPDVDNVDWSKTLLLNCMFHYPCFPVFIEQL</sequence>
<evidence type="ECO:0000313" key="2">
    <source>
        <dbReference type="Proteomes" id="UP000215914"/>
    </source>
</evidence>